<feature type="region of interest" description="Disordered" evidence="2">
    <location>
        <begin position="1"/>
        <end position="20"/>
    </location>
</feature>
<evidence type="ECO:0000313" key="3">
    <source>
        <dbReference type="EMBL" id="GGK02484.1"/>
    </source>
</evidence>
<dbReference type="Proteomes" id="UP000635983">
    <property type="component" value="Unassembled WGS sequence"/>
</dbReference>
<keyword evidence="4" id="KW-1185">Reference proteome</keyword>
<sequence>MTKGAKPGQNRFAGAQQRQQEFRANRIKEDVIPRLNAVAGKASFDGPTPFSRFCAELYNDGLPVNEKKIGYRTIVQSTEYWGLLKPIYYKHWGPSSDTEAKKDKMIAKLAVQRADLLQAELEKVKKDNDALRSALRSHGASPTPQPVIKEIDPGYMAKFDKTCRSLKLVLDASDGMFAVDIESKKISCTFNDLEPSEGLVPTELIEPFVLWIKRRQTSDL</sequence>
<dbReference type="AlphaFoldDB" id="A0A917UZB3"/>
<organism evidence="3 4">
    <name type="scientific">Pseudomonas matsuisoli</name>
    <dbReference type="NCBI Taxonomy" id="1515666"/>
    <lineage>
        <taxon>Bacteria</taxon>
        <taxon>Pseudomonadati</taxon>
        <taxon>Pseudomonadota</taxon>
        <taxon>Gammaproteobacteria</taxon>
        <taxon>Pseudomonadales</taxon>
        <taxon>Pseudomonadaceae</taxon>
        <taxon>Pseudomonas</taxon>
    </lineage>
</organism>
<comment type="caution">
    <text evidence="3">The sequence shown here is derived from an EMBL/GenBank/DDBJ whole genome shotgun (WGS) entry which is preliminary data.</text>
</comment>
<accession>A0A917UZB3</accession>
<dbReference type="EMBL" id="BMPO01000007">
    <property type="protein sequence ID" value="GGK02484.1"/>
    <property type="molecule type" value="Genomic_DNA"/>
</dbReference>
<reference evidence="3" key="1">
    <citation type="journal article" date="2014" name="Int. J. Syst. Evol. Microbiol.">
        <title>Complete genome sequence of Corynebacterium casei LMG S-19264T (=DSM 44701T), isolated from a smear-ripened cheese.</title>
        <authorList>
            <consortium name="US DOE Joint Genome Institute (JGI-PGF)"/>
            <person name="Walter F."/>
            <person name="Albersmeier A."/>
            <person name="Kalinowski J."/>
            <person name="Ruckert C."/>
        </authorList>
    </citation>
    <scope>NUCLEOTIDE SEQUENCE</scope>
    <source>
        <strain evidence="3">JCM 30078</strain>
    </source>
</reference>
<evidence type="ECO:0000256" key="1">
    <source>
        <dbReference type="SAM" id="Coils"/>
    </source>
</evidence>
<protein>
    <submittedName>
        <fullName evidence="3">Uncharacterized protein</fullName>
    </submittedName>
</protein>
<gene>
    <name evidence="3" type="ORF">GCM10009304_30360</name>
</gene>
<dbReference type="RefSeq" id="WP_188984127.1">
    <property type="nucleotide sequence ID" value="NZ_BMPO01000007.1"/>
</dbReference>
<name>A0A917UZB3_9PSED</name>
<keyword evidence="1" id="KW-0175">Coiled coil</keyword>
<evidence type="ECO:0000256" key="2">
    <source>
        <dbReference type="SAM" id="MobiDB-lite"/>
    </source>
</evidence>
<feature type="coiled-coil region" evidence="1">
    <location>
        <begin position="107"/>
        <end position="134"/>
    </location>
</feature>
<proteinExistence type="predicted"/>
<reference evidence="3" key="2">
    <citation type="submission" date="2020-09" db="EMBL/GenBank/DDBJ databases">
        <authorList>
            <person name="Sun Q."/>
            <person name="Ohkuma M."/>
        </authorList>
    </citation>
    <scope>NUCLEOTIDE SEQUENCE</scope>
    <source>
        <strain evidence="3">JCM 30078</strain>
    </source>
</reference>
<evidence type="ECO:0000313" key="4">
    <source>
        <dbReference type="Proteomes" id="UP000635983"/>
    </source>
</evidence>